<feature type="transmembrane region" description="Helical" evidence="5">
    <location>
        <begin position="300"/>
        <end position="319"/>
    </location>
</feature>
<feature type="transmembrane region" description="Helical" evidence="5">
    <location>
        <begin position="140"/>
        <end position="160"/>
    </location>
</feature>
<proteinExistence type="predicted"/>
<feature type="transmembrane region" description="Helical" evidence="5">
    <location>
        <begin position="359"/>
        <end position="386"/>
    </location>
</feature>
<gene>
    <name evidence="6" type="ORF">ACFPFM_34990</name>
</gene>
<keyword evidence="3 5" id="KW-1133">Transmembrane helix</keyword>
<reference evidence="7" key="1">
    <citation type="journal article" date="2019" name="Int. J. Syst. Evol. Microbiol.">
        <title>The Global Catalogue of Microorganisms (GCM) 10K type strain sequencing project: providing services to taxonomists for standard genome sequencing and annotation.</title>
        <authorList>
            <consortium name="The Broad Institute Genomics Platform"/>
            <consortium name="The Broad Institute Genome Sequencing Center for Infectious Disease"/>
            <person name="Wu L."/>
            <person name="Ma J."/>
        </authorList>
    </citation>
    <scope>NUCLEOTIDE SEQUENCE [LARGE SCALE GENOMIC DNA]</scope>
    <source>
        <strain evidence="7">KCTC 12848</strain>
    </source>
</reference>
<evidence type="ECO:0000256" key="3">
    <source>
        <dbReference type="ARBA" id="ARBA00022989"/>
    </source>
</evidence>
<keyword evidence="4 5" id="KW-0472">Membrane</keyword>
<evidence type="ECO:0000256" key="2">
    <source>
        <dbReference type="ARBA" id="ARBA00022692"/>
    </source>
</evidence>
<sequence>MTITPRAGAVVLALGATLGVGVLAGFAPAAAAAGPWFPVALVLAALTALCCAFSTADQHRAYPDAPGGYAYVRHQLGPWPARLGASAHLVGRAGVAAALAGAFGAYVVPEHQLVGAIGLLVATSALGASGFRWSAGLSAAVAAVVLGVLALVVVVCFAVAPPDNPAWTGGGPSFEGLMSAATLLFVLFTGFERITAPLPGDRVFHVRVLRFAIPAVVVVVLVVAFAVGAALLRQLGPARLALSPAPLRDALVAADGRALVPVLVVGAAVAAVSSLFFVLGSARRTLAGMVETGDLPPVRAAWPLEVVSVALAVLGVVALTPGAALAVGACGTAFYYGFTNASARVLLQEDRTWPMRTACLGLGLSVLLAMSAPTAALFVTGAALALGTGLTALGRVRQAVG</sequence>
<evidence type="ECO:0000256" key="1">
    <source>
        <dbReference type="ARBA" id="ARBA00004141"/>
    </source>
</evidence>
<feature type="transmembrane region" description="Helical" evidence="5">
    <location>
        <begin position="258"/>
        <end position="279"/>
    </location>
</feature>
<feature type="transmembrane region" description="Helical" evidence="5">
    <location>
        <begin position="89"/>
        <end position="107"/>
    </location>
</feature>
<protein>
    <submittedName>
        <fullName evidence="6">Amino acid permease</fullName>
    </submittedName>
</protein>
<keyword evidence="7" id="KW-1185">Reference proteome</keyword>
<feature type="transmembrane region" description="Helical" evidence="5">
    <location>
        <begin position="172"/>
        <end position="191"/>
    </location>
</feature>
<dbReference type="Gene3D" id="1.20.1740.10">
    <property type="entry name" value="Amino acid/polyamine transporter I"/>
    <property type="match status" value="1"/>
</dbReference>
<feature type="transmembrane region" description="Helical" evidence="5">
    <location>
        <begin position="325"/>
        <end position="347"/>
    </location>
</feature>
<evidence type="ECO:0000256" key="4">
    <source>
        <dbReference type="ARBA" id="ARBA00023136"/>
    </source>
</evidence>
<dbReference type="Proteomes" id="UP001595833">
    <property type="component" value="Unassembled WGS sequence"/>
</dbReference>
<accession>A0ABV9YC52</accession>
<feature type="transmembrane region" description="Helical" evidence="5">
    <location>
        <begin position="211"/>
        <end position="232"/>
    </location>
</feature>
<feature type="transmembrane region" description="Helical" evidence="5">
    <location>
        <begin position="113"/>
        <end position="133"/>
    </location>
</feature>
<dbReference type="PANTHER" id="PTHR42770">
    <property type="entry name" value="AMINO ACID TRANSPORTER-RELATED"/>
    <property type="match status" value="1"/>
</dbReference>
<comment type="caution">
    <text evidence="6">The sequence shown here is derived from an EMBL/GenBank/DDBJ whole genome shotgun (WGS) entry which is preliminary data.</text>
</comment>
<evidence type="ECO:0000313" key="7">
    <source>
        <dbReference type="Proteomes" id="UP001595833"/>
    </source>
</evidence>
<organism evidence="6 7">
    <name type="scientific">Saccharothrix xinjiangensis</name>
    <dbReference type="NCBI Taxonomy" id="204798"/>
    <lineage>
        <taxon>Bacteria</taxon>
        <taxon>Bacillati</taxon>
        <taxon>Actinomycetota</taxon>
        <taxon>Actinomycetes</taxon>
        <taxon>Pseudonocardiales</taxon>
        <taxon>Pseudonocardiaceae</taxon>
        <taxon>Saccharothrix</taxon>
    </lineage>
</organism>
<feature type="transmembrane region" description="Helical" evidence="5">
    <location>
        <begin position="36"/>
        <end position="56"/>
    </location>
</feature>
<feature type="transmembrane region" description="Helical" evidence="5">
    <location>
        <begin position="7"/>
        <end position="30"/>
    </location>
</feature>
<comment type="subcellular location">
    <subcellularLocation>
        <location evidence="1">Membrane</location>
        <topology evidence="1">Multi-pass membrane protein</topology>
    </subcellularLocation>
</comment>
<dbReference type="RefSeq" id="WP_344039881.1">
    <property type="nucleotide sequence ID" value="NZ_BAAAKE010000019.1"/>
</dbReference>
<name>A0ABV9YC52_9PSEU</name>
<keyword evidence="2 5" id="KW-0812">Transmembrane</keyword>
<dbReference type="PANTHER" id="PTHR42770:SF7">
    <property type="entry name" value="MEMBRANE PROTEIN"/>
    <property type="match status" value="1"/>
</dbReference>
<evidence type="ECO:0000313" key="6">
    <source>
        <dbReference type="EMBL" id="MFC5058949.1"/>
    </source>
</evidence>
<evidence type="ECO:0000256" key="5">
    <source>
        <dbReference type="SAM" id="Phobius"/>
    </source>
</evidence>
<dbReference type="PIRSF" id="PIRSF006060">
    <property type="entry name" value="AA_transporter"/>
    <property type="match status" value="1"/>
</dbReference>
<dbReference type="EMBL" id="JBHSJB010000035">
    <property type="protein sequence ID" value="MFC5058949.1"/>
    <property type="molecule type" value="Genomic_DNA"/>
</dbReference>
<dbReference type="InterPro" id="IPR050367">
    <property type="entry name" value="APC_superfamily"/>
</dbReference>